<keyword evidence="2" id="KW-1185">Reference proteome</keyword>
<sequence>MKRYYLIMFFCGLLASCEQVIDLPLRTSDQLYVLDGHFHEGDTAYMQVTLSGAFNASSFNFVEGAQIMIAGQNGESEILQELDSGRYAGRFLKGEAGKQYTIQVMHQGKTFNTAAEMPSKVTIDSLIIRDEEIVFPGQEPKKEAVIFFTDPGGVENYYRVKFYHNEEELIGFRVTDDQVFDGRQIPFNLAIEDLLPNDTVRVELIAIEQVAYDYYVGLVEILNLNPGSGVPYNPINNWSPEALGNFTLGNIDSTGVIFRGD</sequence>
<accession>A0AAN5AKQ4</accession>
<proteinExistence type="predicted"/>
<gene>
    <name evidence="1" type="ORF">PEDI_12230</name>
</gene>
<comment type="caution">
    <text evidence="1">The sequence shown here is derived from an EMBL/GenBank/DDBJ whole genome shotgun (WGS) entry which is preliminary data.</text>
</comment>
<dbReference type="AlphaFoldDB" id="A0AAN5AKQ4"/>
<evidence type="ECO:0000313" key="1">
    <source>
        <dbReference type="EMBL" id="GJM60671.1"/>
    </source>
</evidence>
<reference evidence="1 2" key="1">
    <citation type="submission" date="2021-12" db="EMBL/GenBank/DDBJ databases">
        <title>Genome sequencing of bacteria with rrn-lacking chromosome and rrn-plasmid.</title>
        <authorList>
            <person name="Anda M."/>
            <person name="Iwasaki W."/>
        </authorList>
    </citation>
    <scope>NUCLEOTIDE SEQUENCE [LARGE SCALE GENOMIC DNA]</scope>
    <source>
        <strain evidence="1 2">NBRC 15940</strain>
    </source>
</reference>
<evidence type="ECO:0008006" key="3">
    <source>
        <dbReference type="Google" id="ProtNLM"/>
    </source>
</evidence>
<dbReference type="InterPro" id="IPR025345">
    <property type="entry name" value="DUF4249"/>
</dbReference>
<dbReference type="Proteomes" id="UP001310022">
    <property type="component" value="Unassembled WGS sequence"/>
</dbReference>
<dbReference type="Pfam" id="PF14054">
    <property type="entry name" value="DUF4249"/>
    <property type="match status" value="1"/>
</dbReference>
<evidence type="ECO:0000313" key="2">
    <source>
        <dbReference type="Proteomes" id="UP001310022"/>
    </source>
</evidence>
<protein>
    <recommendedName>
        <fullName evidence="3">DUF4249 domain-containing protein</fullName>
    </recommendedName>
</protein>
<organism evidence="1 2">
    <name type="scientific">Persicobacter diffluens</name>
    <dbReference type="NCBI Taxonomy" id="981"/>
    <lineage>
        <taxon>Bacteria</taxon>
        <taxon>Pseudomonadati</taxon>
        <taxon>Bacteroidota</taxon>
        <taxon>Cytophagia</taxon>
        <taxon>Cytophagales</taxon>
        <taxon>Persicobacteraceae</taxon>
        <taxon>Persicobacter</taxon>
    </lineage>
</organism>
<dbReference type="EMBL" id="BQKE01000001">
    <property type="protein sequence ID" value="GJM60671.1"/>
    <property type="molecule type" value="Genomic_DNA"/>
</dbReference>
<name>A0AAN5AKQ4_9BACT</name>
<dbReference type="PROSITE" id="PS51257">
    <property type="entry name" value="PROKAR_LIPOPROTEIN"/>
    <property type="match status" value="1"/>
</dbReference>
<dbReference type="RefSeq" id="WP_338236376.1">
    <property type="nucleotide sequence ID" value="NZ_BQKE01000001.1"/>
</dbReference>